<evidence type="ECO:0000256" key="2">
    <source>
        <dbReference type="SAM" id="SignalP"/>
    </source>
</evidence>
<name>A0A812K6U2_9DINO</name>
<feature type="compositionally biased region" description="Low complexity" evidence="1">
    <location>
        <begin position="227"/>
        <end position="246"/>
    </location>
</feature>
<evidence type="ECO:0000256" key="1">
    <source>
        <dbReference type="SAM" id="MobiDB-lite"/>
    </source>
</evidence>
<gene>
    <name evidence="3" type="primary">carA2</name>
    <name evidence="3" type="ORF">SNAT2548_LOCUS8601</name>
</gene>
<feature type="compositionally biased region" description="Polar residues" evidence="1">
    <location>
        <begin position="264"/>
        <end position="275"/>
    </location>
</feature>
<feature type="compositionally biased region" description="Low complexity" evidence="1">
    <location>
        <begin position="105"/>
        <end position="123"/>
    </location>
</feature>
<feature type="region of interest" description="Disordered" evidence="1">
    <location>
        <begin position="210"/>
        <end position="275"/>
    </location>
</feature>
<organism evidence="3 4">
    <name type="scientific">Symbiodinium natans</name>
    <dbReference type="NCBI Taxonomy" id="878477"/>
    <lineage>
        <taxon>Eukaryota</taxon>
        <taxon>Sar</taxon>
        <taxon>Alveolata</taxon>
        <taxon>Dinophyceae</taxon>
        <taxon>Suessiales</taxon>
        <taxon>Symbiodiniaceae</taxon>
        <taxon>Symbiodinium</taxon>
    </lineage>
</organism>
<feature type="region of interest" description="Disordered" evidence="1">
    <location>
        <begin position="175"/>
        <end position="197"/>
    </location>
</feature>
<feature type="compositionally biased region" description="Polar residues" evidence="1">
    <location>
        <begin position="177"/>
        <end position="190"/>
    </location>
</feature>
<evidence type="ECO:0000313" key="3">
    <source>
        <dbReference type="EMBL" id="CAE7224857.1"/>
    </source>
</evidence>
<dbReference type="Gene3D" id="2.60.120.200">
    <property type="match status" value="1"/>
</dbReference>
<feature type="region of interest" description="Disordered" evidence="1">
    <location>
        <begin position="85"/>
        <end position="127"/>
    </location>
</feature>
<proteinExistence type="predicted"/>
<sequence>MTRDLGPLAQIGLTVWLLCGLACSDDTGCASNAPSLLAVKVETQSTDLAVLEDDLIARNLTNGSNVTLEGLVKNNVQDNMKEINALPNLENRSNETGDETQSNETQGNGTVNGTTGNGTSQSTRPRHGFGELAVNLEFITLKLAQLETVAELQQVEIHKLLKKVDEQDQEIKMLKAQTGTDSTTPGSSLAQEAERDRVEEAQAVFKKVVQKHHHQRQKREFVTPFSGARQGQADKAGKAGKAQKAARPSARHPVKAKGEAMMQRAQTSHGGNQSSLDTAVSAKFVDDFVDTVSDVGGSALGTITDGTGMIGDALGDAYQHAADQVSFVANTVIDTVEMAVTILLRGFTDWDASCPDMQWPSMTVNSNGLYVDWGKQYCYIRLMGQSITLLDFDFGDTSLSWPEPIKTVTRYGLEPIKAVVNIGREVVSCATEGSVTDVFKCFGNKLLEVVPPLNFLNRVGDMIQEFIEVFAHIATAVINTILKDSSSLIQQAVNSTFPAVGDAPRVHHAGRNLVVKTHAQRHPGASREPSSPAPQPAERAQGATDPVGAVQVDALQQERGDDDDDSQGGISFEIHDNDANYATKLITQFGGKEIDTSSCLAFAPKTRRGTNNKVTKRDWQVGAGEDFIQLEPWAVPCDNSWMQENPDKWEGYSFYTWESAIEKCVTVSYSMSTQPVLAFVGGLEFDLLPSPLTEMETTVCWPDKQPGGVDLSVLRTVILSGGVQLFSRTLRLTKRFGSNTDFEQGNIYPAHETWRNPIGIATGRHGVEDDRSLEAMNREALLQNETKTTRRAKERSRRPSKRDLHWNEEEVYLASLLYDRFMNTSLTRQLKGEEARRHLRFMQEESGSQSDFELFSFSNPGLVSFNIRGILANNDLQIGLKVSFGPFTSPEKRITLVNIVDHYRLVLSAMPFVSVDTRVKALQALKDFSASDVANASPSSTAVVGEQRLGQNYVSDNKNYLVFSTRQHGQVTNLWKGLMAGDMTWEVVMKFHDTPPWQTNIMGTYEFADNTYSTSNRRRSVGLFIRPDGRHFIGAALTQQSQGGSAAAGPNLFDHKWHHVVLVLSKSTQKAYYFIDGVLINSYDYRVGTDNPSIDGTITIGGGHLSRNFRNEVSRFAIWSRAWSQDDATKAKTCNVDTRGLKVLYTLDGGYEDIEDHYLDLSSKGSAGSFAACTDCQHCATYASTAVSIR</sequence>
<comment type="caution">
    <text evidence="3">The sequence shown here is derived from an EMBL/GenBank/DDBJ whole genome shotgun (WGS) entry which is preliminary data.</text>
</comment>
<reference evidence="3" key="1">
    <citation type="submission" date="2021-02" db="EMBL/GenBank/DDBJ databases">
        <authorList>
            <person name="Dougan E. K."/>
            <person name="Rhodes N."/>
            <person name="Thang M."/>
            <person name="Chan C."/>
        </authorList>
    </citation>
    <scope>NUCLEOTIDE SEQUENCE</scope>
</reference>
<keyword evidence="4" id="KW-1185">Reference proteome</keyword>
<feature type="signal peptide" evidence="2">
    <location>
        <begin position="1"/>
        <end position="24"/>
    </location>
</feature>
<dbReference type="OrthoDB" id="432944at2759"/>
<keyword evidence="2" id="KW-0732">Signal</keyword>
<protein>
    <submittedName>
        <fullName evidence="3">CarA2 protein</fullName>
    </submittedName>
</protein>
<dbReference type="SUPFAM" id="SSF49899">
    <property type="entry name" value="Concanavalin A-like lectins/glucanases"/>
    <property type="match status" value="1"/>
</dbReference>
<dbReference type="AlphaFoldDB" id="A0A812K6U2"/>
<feature type="region of interest" description="Disordered" evidence="1">
    <location>
        <begin position="518"/>
        <end position="546"/>
    </location>
</feature>
<dbReference type="Proteomes" id="UP000604046">
    <property type="component" value="Unassembled WGS sequence"/>
</dbReference>
<dbReference type="EMBL" id="CAJNDS010000646">
    <property type="protein sequence ID" value="CAE7224857.1"/>
    <property type="molecule type" value="Genomic_DNA"/>
</dbReference>
<dbReference type="Pfam" id="PF13385">
    <property type="entry name" value="Laminin_G_3"/>
    <property type="match status" value="1"/>
</dbReference>
<feature type="chain" id="PRO_5032646669" evidence="2">
    <location>
        <begin position="25"/>
        <end position="1190"/>
    </location>
</feature>
<dbReference type="InterPro" id="IPR013320">
    <property type="entry name" value="ConA-like_dom_sf"/>
</dbReference>
<evidence type="ECO:0000313" key="4">
    <source>
        <dbReference type="Proteomes" id="UP000604046"/>
    </source>
</evidence>
<accession>A0A812K6U2</accession>